<gene>
    <name evidence="2" type="ORF">K7X08_035052</name>
</gene>
<keyword evidence="1" id="KW-1133">Transmembrane helix</keyword>
<feature type="transmembrane region" description="Helical" evidence="1">
    <location>
        <begin position="109"/>
        <end position="131"/>
    </location>
</feature>
<dbReference type="EMBL" id="JAJAGQ010000018">
    <property type="protein sequence ID" value="KAJ8536651.1"/>
    <property type="molecule type" value="Genomic_DNA"/>
</dbReference>
<accession>A0A9Q1LJX9</accession>
<evidence type="ECO:0000313" key="2">
    <source>
        <dbReference type="EMBL" id="KAJ8536651.1"/>
    </source>
</evidence>
<evidence type="ECO:0000313" key="3">
    <source>
        <dbReference type="Proteomes" id="UP001152561"/>
    </source>
</evidence>
<proteinExistence type="predicted"/>
<reference evidence="3" key="1">
    <citation type="journal article" date="2023" name="Proc. Natl. Acad. Sci. U.S.A.">
        <title>Genomic and structural basis for evolution of tropane alkaloid biosynthesis.</title>
        <authorList>
            <person name="Wanga Y.-J."/>
            <person name="Taina T."/>
            <person name="Yua J.-Y."/>
            <person name="Lia J."/>
            <person name="Xua B."/>
            <person name="Chenc J."/>
            <person name="D'Auriad J.C."/>
            <person name="Huanga J.-P."/>
            <person name="Huanga S.-X."/>
        </authorList>
    </citation>
    <scope>NUCLEOTIDE SEQUENCE [LARGE SCALE GENOMIC DNA]</scope>
    <source>
        <strain evidence="3">cv. KIB-2019</strain>
    </source>
</reference>
<dbReference type="AlphaFoldDB" id="A0A9Q1LJX9"/>
<name>A0A9Q1LJX9_9SOLA</name>
<evidence type="ECO:0000256" key="1">
    <source>
        <dbReference type="SAM" id="Phobius"/>
    </source>
</evidence>
<protein>
    <submittedName>
        <fullName evidence="2">Uncharacterized protein</fullName>
    </submittedName>
</protein>
<comment type="caution">
    <text evidence="2">The sequence shown here is derived from an EMBL/GenBank/DDBJ whole genome shotgun (WGS) entry which is preliminary data.</text>
</comment>
<organism evidence="2 3">
    <name type="scientific">Anisodus acutangulus</name>
    <dbReference type="NCBI Taxonomy" id="402998"/>
    <lineage>
        <taxon>Eukaryota</taxon>
        <taxon>Viridiplantae</taxon>
        <taxon>Streptophyta</taxon>
        <taxon>Embryophyta</taxon>
        <taxon>Tracheophyta</taxon>
        <taxon>Spermatophyta</taxon>
        <taxon>Magnoliopsida</taxon>
        <taxon>eudicotyledons</taxon>
        <taxon>Gunneridae</taxon>
        <taxon>Pentapetalae</taxon>
        <taxon>asterids</taxon>
        <taxon>lamiids</taxon>
        <taxon>Solanales</taxon>
        <taxon>Solanaceae</taxon>
        <taxon>Solanoideae</taxon>
        <taxon>Hyoscyameae</taxon>
        <taxon>Anisodus</taxon>
    </lineage>
</organism>
<keyword evidence="1" id="KW-0472">Membrane</keyword>
<dbReference type="Proteomes" id="UP001152561">
    <property type="component" value="Unassembled WGS sequence"/>
</dbReference>
<sequence>MTSTMCNTCTGPLTLQFGYTTMACVASLTLQIHSPHSGGIVQRSVPMENWTECIAGLTEPFGSALLVIKDCTVLDHTIATNGLVTIYGLQGNKMLKNPLTGIGSVTRHLINLLGVHIIVTICDIVVAKMAIEAMRVWDAKEMEATFVDDTQNVMDHITIGVMLVATPRFVAILLFCCVFIVVVQATYFQNGLLLLYELNNCLSVIDGTCWSKIELYWAVEYVGVQTLIVPFLMQGEAAPIVLVFIHVQNEAHYAITLDNCGFQTSLEKRKTIAWKLLESLLT</sequence>
<keyword evidence="1" id="KW-0812">Transmembrane</keyword>
<keyword evidence="3" id="KW-1185">Reference proteome</keyword>
<feature type="transmembrane region" description="Helical" evidence="1">
    <location>
        <begin position="169"/>
        <end position="188"/>
    </location>
</feature>